<evidence type="ECO:0000313" key="3">
    <source>
        <dbReference type="Proteomes" id="UP001233999"/>
    </source>
</evidence>
<name>A0AAD7ZBX3_DIPPU</name>
<reference evidence="2" key="1">
    <citation type="journal article" date="2023" name="IScience">
        <title>Live-bearing cockroach genome reveals convergent evolutionary mechanisms linked to viviparity in insects and beyond.</title>
        <authorList>
            <person name="Fouks B."/>
            <person name="Harrison M.C."/>
            <person name="Mikhailova A.A."/>
            <person name="Marchal E."/>
            <person name="English S."/>
            <person name="Carruthers M."/>
            <person name="Jennings E.C."/>
            <person name="Chiamaka E.L."/>
            <person name="Frigard R.A."/>
            <person name="Pippel M."/>
            <person name="Attardo G.M."/>
            <person name="Benoit J.B."/>
            <person name="Bornberg-Bauer E."/>
            <person name="Tobe S.S."/>
        </authorList>
    </citation>
    <scope>NUCLEOTIDE SEQUENCE</scope>
    <source>
        <strain evidence="2">Stay&amp;Tobe</strain>
    </source>
</reference>
<dbReference type="Proteomes" id="UP001233999">
    <property type="component" value="Unassembled WGS sequence"/>
</dbReference>
<keyword evidence="1" id="KW-0472">Membrane</keyword>
<sequence length="74" mass="8764">ITPTDEILRPSTVLLSPSMVEFMNFEIKLELWLRMNTTVFETTFTATQQCKRRKKYHCYLCILDIILVVMFVCV</sequence>
<protein>
    <submittedName>
        <fullName evidence="2">Uncharacterized protein</fullName>
    </submittedName>
</protein>
<dbReference type="AlphaFoldDB" id="A0AAD7ZBX3"/>
<gene>
    <name evidence="2" type="ORF">L9F63_005766</name>
</gene>
<feature type="transmembrane region" description="Helical" evidence="1">
    <location>
        <begin position="56"/>
        <end position="72"/>
    </location>
</feature>
<evidence type="ECO:0000256" key="1">
    <source>
        <dbReference type="SAM" id="Phobius"/>
    </source>
</evidence>
<evidence type="ECO:0000313" key="2">
    <source>
        <dbReference type="EMBL" id="KAJ9577686.1"/>
    </source>
</evidence>
<feature type="non-terminal residue" evidence="2">
    <location>
        <position position="1"/>
    </location>
</feature>
<accession>A0AAD7ZBX3</accession>
<feature type="non-terminal residue" evidence="2">
    <location>
        <position position="74"/>
    </location>
</feature>
<reference evidence="2" key="2">
    <citation type="submission" date="2023-05" db="EMBL/GenBank/DDBJ databases">
        <authorList>
            <person name="Fouks B."/>
        </authorList>
    </citation>
    <scope>NUCLEOTIDE SEQUENCE</scope>
    <source>
        <strain evidence="2">Stay&amp;Tobe</strain>
        <tissue evidence="2">Testes</tissue>
    </source>
</reference>
<keyword evidence="3" id="KW-1185">Reference proteome</keyword>
<dbReference type="EMBL" id="JASPKZ010009350">
    <property type="protein sequence ID" value="KAJ9577686.1"/>
    <property type="molecule type" value="Genomic_DNA"/>
</dbReference>
<keyword evidence="1" id="KW-0812">Transmembrane</keyword>
<keyword evidence="1" id="KW-1133">Transmembrane helix</keyword>
<proteinExistence type="predicted"/>
<organism evidence="2 3">
    <name type="scientific">Diploptera punctata</name>
    <name type="common">Pacific beetle cockroach</name>
    <dbReference type="NCBI Taxonomy" id="6984"/>
    <lineage>
        <taxon>Eukaryota</taxon>
        <taxon>Metazoa</taxon>
        <taxon>Ecdysozoa</taxon>
        <taxon>Arthropoda</taxon>
        <taxon>Hexapoda</taxon>
        <taxon>Insecta</taxon>
        <taxon>Pterygota</taxon>
        <taxon>Neoptera</taxon>
        <taxon>Polyneoptera</taxon>
        <taxon>Dictyoptera</taxon>
        <taxon>Blattodea</taxon>
        <taxon>Blaberoidea</taxon>
        <taxon>Blaberidae</taxon>
        <taxon>Diplopterinae</taxon>
        <taxon>Diploptera</taxon>
    </lineage>
</organism>
<comment type="caution">
    <text evidence="2">The sequence shown here is derived from an EMBL/GenBank/DDBJ whole genome shotgun (WGS) entry which is preliminary data.</text>
</comment>